<feature type="transmembrane region" description="Helical" evidence="20">
    <location>
        <begin position="571"/>
        <end position="592"/>
    </location>
</feature>
<dbReference type="PRINTS" id="PR01177">
    <property type="entry name" value="GABAB1RECPTR"/>
</dbReference>
<dbReference type="Proteomes" id="UP001519460">
    <property type="component" value="Unassembled WGS sequence"/>
</dbReference>
<dbReference type="PANTHER" id="PTHR10519">
    <property type="entry name" value="GABA-B RECEPTOR"/>
    <property type="match status" value="1"/>
</dbReference>
<evidence type="ECO:0000256" key="18">
    <source>
        <dbReference type="ARBA" id="ARBA00083903"/>
    </source>
</evidence>
<dbReference type="InterPro" id="IPR017978">
    <property type="entry name" value="GPCR_3_C"/>
</dbReference>
<evidence type="ECO:0000256" key="9">
    <source>
        <dbReference type="ARBA" id="ARBA00023054"/>
    </source>
</evidence>
<feature type="transmembrane region" description="Helical" evidence="20">
    <location>
        <begin position="531"/>
        <end position="550"/>
    </location>
</feature>
<accession>A0ABD0L679</accession>
<keyword evidence="5 21" id="KW-0732">Signal</keyword>
<keyword evidence="13" id="KW-0325">Glycoprotein</keyword>
<evidence type="ECO:0000256" key="13">
    <source>
        <dbReference type="ARBA" id="ARBA00023180"/>
    </source>
</evidence>
<dbReference type="EMBL" id="JACVVK020000080">
    <property type="protein sequence ID" value="KAK7494872.1"/>
    <property type="molecule type" value="Genomic_DNA"/>
</dbReference>
<keyword evidence="9" id="KW-0175">Coiled coil</keyword>
<evidence type="ECO:0000256" key="17">
    <source>
        <dbReference type="ARBA" id="ARBA00073785"/>
    </source>
</evidence>
<feature type="compositionally biased region" description="Polar residues" evidence="19">
    <location>
        <begin position="736"/>
        <end position="754"/>
    </location>
</feature>
<keyword evidence="12" id="KW-0675">Receptor</keyword>
<evidence type="ECO:0000256" key="5">
    <source>
        <dbReference type="ARBA" id="ARBA00022729"/>
    </source>
</evidence>
<dbReference type="PRINTS" id="PR01176">
    <property type="entry name" value="GABABRECEPTR"/>
</dbReference>
<keyword evidence="6 20" id="KW-1133">Transmembrane helix</keyword>
<evidence type="ECO:0000313" key="24">
    <source>
        <dbReference type="Proteomes" id="UP001519460"/>
    </source>
</evidence>
<evidence type="ECO:0000256" key="19">
    <source>
        <dbReference type="SAM" id="MobiDB-lite"/>
    </source>
</evidence>
<evidence type="ECO:0000256" key="12">
    <source>
        <dbReference type="ARBA" id="ARBA00023170"/>
    </source>
</evidence>
<gene>
    <name evidence="23" type="ORF">BaRGS_00013999</name>
</gene>
<evidence type="ECO:0000256" key="4">
    <source>
        <dbReference type="ARBA" id="ARBA00022692"/>
    </source>
</evidence>
<keyword evidence="7" id="KW-0770">Synapse</keyword>
<keyword evidence="4 20" id="KW-0812">Transmembrane</keyword>
<feature type="transmembrane region" description="Helical" evidence="20">
    <location>
        <begin position="460"/>
        <end position="485"/>
    </location>
</feature>
<reference evidence="23 24" key="1">
    <citation type="journal article" date="2023" name="Sci. Data">
        <title>Genome assembly of the Korean intertidal mud-creeper Batillaria attramentaria.</title>
        <authorList>
            <person name="Patra A.K."/>
            <person name="Ho P.T."/>
            <person name="Jun S."/>
            <person name="Lee S.J."/>
            <person name="Kim Y."/>
            <person name="Won Y.J."/>
        </authorList>
    </citation>
    <scope>NUCLEOTIDE SEQUENCE [LARGE SCALE GENOMIC DNA]</scope>
    <source>
        <strain evidence="23">Wonlab-2016</strain>
    </source>
</reference>
<organism evidence="23 24">
    <name type="scientific">Batillaria attramentaria</name>
    <dbReference type="NCBI Taxonomy" id="370345"/>
    <lineage>
        <taxon>Eukaryota</taxon>
        <taxon>Metazoa</taxon>
        <taxon>Spiralia</taxon>
        <taxon>Lophotrochozoa</taxon>
        <taxon>Mollusca</taxon>
        <taxon>Gastropoda</taxon>
        <taxon>Caenogastropoda</taxon>
        <taxon>Sorbeoconcha</taxon>
        <taxon>Cerithioidea</taxon>
        <taxon>Batillariidae</taxon>
        <taxon>Batillaria</taxon>
    </lineage>
</organism>
<dbReference type="CDD" id="cd15047">
    <property type="entry name" value="7tmC_GABA-B-like"/>
    <property type="match status" value="1"/>
</dbReference>
<evidence type="ECO:0000256" key="11">
    <source>
        <dbReference type="ARBA" id="ARBA00023157"/>
    </source>
</evidence>
<keyword evidence="11" id="KW-1015">Disulfide bond</keyword>
<dbReference type="FunFam" id="3.40.50.2300:FF:000072">
    <property type="entry name" value="Gamma-aminobutyric acid type B receptor subunit 2"/>
    <property type="match status" value="1"/>
</dbReference>
<evidence type="ECO:0000256" key="1">
    <source>
        <dbReference type="ARBA" id="ARBA00008991"/>
    </source>
</evidence>
<dbReference type="Pfam" id="PF01094">
    <property type="entry name" value="ANF_receptor"/>
    <property type="match status" value="1"/>
</dbReference>
<feature type="domain" description="G-protein coupled receptors family 3 profile" evidence="22">
    <location>
        <begin position="460"/>
        <end position="718"/>
    </location>
</feature>
<proteinExistence type="inferred from homology"/>
<keyword evidence="2" id="KW-1003">Cell membrane</keyword>
<dbReference type="InterPro" id="IPR002455">
    <property type="entry name" value="GPCR3_GABA-B"/>
</dbReference>
<evidence type="ECO:0000259" key="22">
    <source>
        <dbReference type="PROSITE" id="PS50259"/>
    </source>
</evidence>
<feature type="transmembrane region" description="Helical" evidence="20">
    <location>
        <begin position="670"/>
        <end position="687"/>
    </location>
</feature>
<evidence type="ECO:0000256" key="10">
    <source>
        <dbReference type="ARBA" id="ARBA00023136"/>
    </source>
</evidence>
<dbReference type="PROSITE" id="PS50259">
    <property type="entry name" value="G_PROTEIN_RECEP_F3_4"/>
    <property type="match status" value="1"/>
</dbReference>
<evidence type="ECO:0000256" key="14">
    <source>
        <dbReference type="ARBA" id="ARBA00023224"/>
    </source>
</evidence>
<keyword evidence="14" id="KW-0807">Transducer</keyword>
<dbReference type="PANTHER" id="PTHR10519:SF78">
    <property type="entry name" value="G-PROTEIN COUPLED RECEPTORS FAMILY 3 PROFILE DOMAIN-CONTAINING PROTEIN"/>
    <property type="match status" value="1"/>
</dbReference>
<evidence type="ECO:0000256" key="3">
    <source>
        <dbReference type="ARBA" id="ARBA00022553"/>
    </source>
</evidence>
<dbReference type="Pfam" id="PF00003">
    <property type="entry name" value="7tm_3"/>
    <property type="match status" value="1"/>
</dbReference>
<evidence type="ECO:0000256" key="8">
    <source>
        <dbReference type="ARBA" id="ARBA00023040"/>
    </source>
</evidence>
<name>A0ABD0L679_9CAEN</name>
<feature type="transmembrane region" description="Helical" evidence="20">
    <location>
        <begin position="630"/>
        <end position="650"/>
    </location>
</feature>
<dbReference type="SUPFAM" id="SSF53822">
    <property type="entry name" value="Periplasmic binding protein-like I"/>
    <property type="match status" value="1"/>
</dbReference>
<keyword evidence="24" id="KW-1185">Reference proteome</keyword>
<dbReference type="AlphaFoldDB" id="A0ABD0L679"/>
<dbReference type="InterPro" id="IPR001828">
    <property type="entry name" value="ANF_lig-bd_rcpt"/>
</dbReference>
<dbReference type="CDD" id="cd06366">
    <property type="entry name" value="PBP1_GABAb_receptor"/>
    <property type="match status" value="1"/>
</dbReference>
<protein>
    <recommendedName>
        <fullName evidence="17">Gamma-aminobutyric acid type B receptor subunit 2</fullName>
    </recommendedName>
    <alternativeName>
        <fullName evidence="18">G-protein coupled receptor 51</fullName>
    </alternativeName>
</protein>
<evidence type="ECO:0000256" key="15">
    <source>
        <dbReference type="ARBA" id="ARBA00023257"/>
    </source>
</evidence>
<feature type="signal peptide" evidence="21">
    <location>
        <begin position="1"/>
        <end position="21"/>
    </location>
</feature>
<dbReference type="GO" id="GO:0004930">
    <property type="term" value="F:G protein-coupled receptor activity"/>
    <property type="evidence" value="ECO:0007669"/>
    <property type="project" value="UniProtKB-KW"/>
</dbReference>
<evidence type="ECO:0000256" key="7">
    <source>
        <dbReference type="ARBA" id="ARBA00023018"/>
    </source>
</evidence>
<keyword evidence="10 20" id="KW-0472">Membrane</keyword>
<feature type="transmembrane region" description="Helical" evidence="20">
    <location>
        <begin position="693"/>
        <end position="715"/>
    </location>
</feature>
<evidence type="ECO:0000256" key="2">
    <source>
        <dbReference type="ARBA" id="ARBA00022475"/>
    </source>
</evidence>
<evidence type="ECO:0000256" key="21">
    <source>
        <dbReference type="SAM" id="SignalP"/>
    </source>
</evidence>
<evidence type="ECO:0000313" key="23">
    <source>
        <dbReference type="EMBL" id="KAK7494872.1"/>
    </source>
</evidence>
<comment type="caution">
    <text evidence="23">The sequence shown here is derived from an EMBL/GenBank/DDBJ whole genome shotgun (WGS) entry which is preliminary data.</text>
</comment>
<dbReference type="Gene3D" id="3.40.50.2300">
    <property type="match status" value="2"/>
</dbReference>
<comment type="subcellular location">
    <subcellularLocation>
        <location evidence="16">Postsynaptic cell membrane</location>
        <topology evidence="16">Multi-pass membrane protein</topology>
    </subcellularLocation>
</comment>
<feature type="chain" id="PRO_5044853260" description="Gamma-aminobutyric acid type B receptor subunit 2" evidence="21">
    <location>
        <begin position="22"/>
        <end position="761"/>
    </location>
</feature>
<evidence type="ECO:0000256" key="16">
    <source>
        <dbReference type="ARBA" id="ARBA00034104"/>
    </source>
</evidence>
<evidence type="ECO:0000256" key="6">
    <source>
        <dbReference type="ARBA" id="ARBA00022989"/>
    </source>
</evidence>
<comment type="similarity">
    <text evidence="1">Belongs to the G-protein coupled receptor 3 family. GABA-B receptor subfamily.</text>
</comment>
<evidence type="ECO:0000256" key="20">
    <source>
        <dbReference type="SAM" id="Phobius"/>
    </source>
</evidence>
<dbReference type="InterPro" id="IPR028082">
    <property type="entry name" value="Peripla_BP_I"/>
</dbReference>
<keyword evidence="15" id="KW-0628">Postsynaptic cell membrane</keyword>
<feature type="region of interest" description="Disordered" evidence="19">
    <location>
        <begin position="726"/>
        <end position="761"/>
    </location>
</feature>
<keyword evidence="8" id="KW-0297">G-protein coupled receptor</keyword>
<sequence length="761" mass="84346">MTRIVMTASLWIAAIVNFTTATTTSTPETVRDLYLMGLYPWSGGWHGGESLLAATTIGVHVVNNMTDILPGYRINIIDNDTQCDPGLGIKIMFEQLHSPPTKIAILGDGCSIVSEATARASHLWNLVQVSYVAKSPSLSDKALYPKFARTSTPDLMSNPARVHLFQYFAWSRIATIHQSYELFSVTIDDLTKKMKAANMTILRSEIFREDPSLQVQSLKDYDCRIIVGAFYEDMAKKVFCEAYKAGLYGRKVVWILPGWFDAHWWTEDGLSTDCNSQQISQAVEGALSVGSIFLNPKNDRSVTGWTPQDFMAVYNETVNGARLPDDSMAPQGFDAVVALALALNHTQQALIDKGSPKRLEHFTYEDSEMGDLLYSSLLNVSFMGLRGPTTFDQNGDPSGLVQLEKVQGGVRQTVALYNPMASDEDRWEWSKDTPLVWEGGSPPRDSVTSRTVYVTLSAPLYIIMCVLASLGVLITWALLAFNIALRNVRVIKMSSPRLNNVILLGCMCGYTSILLQDGGGGHGHIGCEIKTMLFVLGLSMTFGALFAKTWRVHAIFTNKKLRKKVVSDVQLIAVVGVLMALDLLVLVTWWLVDPRQVKVTRESSYLVQGSVEDVLIKECERKCVSHYQLYFLGTLYGIHAIVLIFGTFLAWETRKVHYPELNDSKQIGMCIYNVALLCIPALVVVLMEPGINLHYGVVSALVLVGTTVTQGLIFIPKITAYRQNQVEHDQNHLPKPTTTCDDSSRMPSMSTQAPTHLEAEG</sequence>
<dbReference type="GO" id="GO:0045211">
    <property type="term" value="C:postsynaptic membrane"/>
    <property type="evidence" value="ECO:0007669"/>
    <property type="project" value="UniProtKB-SubCell"/>
</dbReference>
<dbReference type="FunFam" id="3.40.50.2300:FF:000063">
    <property type="entry name" value="Gamma-aminobutyric acid type B receptor subunit"/>
    <property type="match status" value="1"/>
</dbReference>
<dbReference type="PRINTS" id="PR00248">
    <property type="entry name" value="GPCRMGR"/>
</dbReference>
<keyword evidence="3" id="KW-0597">Phosphoprotein</keyword>
<dbReference type="InterPro" id="IPR000337">
    <property type="entry name" value="GPCR_3"/>
</dbReference>